<dbReference type="InterPro" id="IPR027387">
    <property type="entry name" value="Cytb/b6-like_sf"/>
</dbReference>
<dbReference type="GeneID" id="300552521"/>
<evidence type="ECO:0000256" key="8">
    <source>
        <dbReference type="ARBA" id="ARBA00022660"/>
    </source>
</evidence>
<evidence type="ECO:0000256" key="10">
    <source>
        <dbReference type="ARBA" id="ARBA00022723"/>
    </source>
</evidence>
<evidence type="ECO:0000256" key="21">
    <source>
        <dbReference type="SAM" id="Phobius"/>
    </source>
</evidence>
<dbReference type="InterPro" id="IPR005797">
    <property type="entry name" value="Cyt_b/b6_N"/>
</dbReference>
<keyword evidence="10" id="KW-0479">Metal-binding</keyword>
<keyword evidence="14" id="KW-0408">Iron</keyword>
<comment type="function">
    <text evidence="18">Cytochrome b subunit of the cytochrome bc1 complex, an essential component of the respiratory electron transport chain required for ATP synthesis. The bc1 complex catalyzes the oxidation of menaquinol and the reduction of cytochrome c in the respiratory chain. The bc1 complex operates through a Q-cycle mechanism that couples electron transfer to generation of the proton gradient that drives ATP synthesis.</text>
</comment>
<comment type="catalytic activity">
    <reaction evidence="16">
        <text>a quinol + 2 Fe(III)-[cytochrome c](out) = a quinone + 2 Fe(II)-[cytochrome c](out) + 2 H(+)(out)</text>
        <dbReference type="Rhea" id="RHEA:11484"/>
        <dbReference type="Rhea" id="RHEA-COMP:10350"/>
        <dbReference type="Rhea" id="RHEA-COMP:14399"/>
        <dbReference type="ChEBI" id="CHEBI:15378"/>
        <dbReference type="ChEBI" id="CHEBI:24646"/>
        <dbReference type="ChEBI" id="CHEBI:29033"/>
        <dbReference type="ChEBI" id="CHEBI:29034"/>
        <dbReference type="ChEBI" id="CHEBI:132124"/>
        <dbReference type="EC" id="7.1.1.8"/>
    </reaction>
</comment>
<feature type="transmembrane region" description="Helical" evidence="21">
    <location>
        <begin position="141"/>
        <end position="161"/>
    </location>
</feature>
<dbReference type="GO" id="GO:0016491">
    <property type="term" value="F:oxidoreductase activity"/>
    <property type="evidence" value="ECO:0007669"/>
    <property type="project" value="InterPro"/>
</dbReference>
<keyword evidence="11" id="KW-1278">Translocase</keyword>
<evidence type="ECO:0000256" key="17">
    <source>
        <dbReference type="ARBA" id="ARBA00029568"/>
    </source>
</evidence>
<dbReference type="GO" id="GO:0008121">
    <property type="term" value="F:quinol-cytochrome-c reductase activity"/>
    <property type="evidence" value="ECO:0007669"/>
    <property type="project" value="UniProtKB-EC"/>
</dbReference>
<accession>A0A0A2DQR0</accession>
<evidence type="ECO:0000256" key="15">
    <source>
        <dbReference type="ARBA" id="ARBA00023136"/>
    </source>
</evidence>
<dbReference type="EC" id="7.1.1.8" evidence="3"/>
<keyword evidence="5" id="KW-0813">Transport</keyword>
<proteinExistence type="predicted"/>
<dbReference type="GO" id="GO:0046872">
    <property type="term" value="F:metal ion binding"/>
    <property type="evidence" value="ECO:0007669"/>
    <property type="project" value="UniProtKB-KW"/>
</dbReference>
<feature type="transmembrane region" description="Helical" evidence="21">
    <location>
        <begin position="110"/>
        <end position="129"/>
    </location>
</feature>
<comment type="caution">
    <text evidence="23">The sequence shown here is derived from an EMBL/GenBank/DDBJ whole genome shotgun (WGS) entry which is preliminary data.</text>
</comment>
<evidence type="ECO:0000256" key="4">
    <source>
        <dbReference type="ARBA" id="ARBA00016116"/>
    </source>
</evidence>
<dbReference type="FunFam" id="1.20.810.10:FF:000007">
    <property type="entry name" value="Ubiquinol-cytochrome C reductase B subunit"/>
    <property type="match status" value="1"/>
</dbReference>
<keyword evidence="15 21" id="KW-0472">Membrane</keyword>
<gene>
    <name evidence="23" type="ORF">MA47_03605</name>
</gene>
<evidence type="ECO:0000256" key="3">
    <source>
        <dbReference type="ARBA" id="ARBA00012951"/>
    </source>
</evidence>
<feature type="transmembrane region" description="Helical" evidence="21">
    <location>
        <begin position="369"/>
        <end position="388"/>
    </location>
</feature>
<keyword evidence="12" id="KW-0249">Electron transport</keyword>
<keyword evidence="7" id="KW-0349">Heme</keyword>
<feature type="region of interest" description="Disordered" evidence="20">
    <location>
        <begin position="520"/>
        <end position="544"/>
    </location>
</feature>
<organism evidence="23 24">
    <name type="scientific">Corynebacterium auriscanis</name>
    <dbReference type="NCBI Taxonomy" id="99807"/>
    <lineage>
        <taxon>Bacteria</taxon>
        <taxon>Bacillati</taxon>
        <taxon>Actinomycetota</taxon>
        <taxon>Actinomycetes</taxon>
        <taxon>Mycobacteriales</taxon>
        <taxon>Corynebacteriaceae</taxon>
        <taxon>Corynebacterium</taxon>
    </lineage>
</organism>
<keyword evidence="8" id="KW-0679">Respiratory chain</keyword>
<dbReference type="InterPro" id="IPR016174">
    <property type="entry name" value="Di-haem_cyt_TM"/>
</dbReference>
<feature type="transmembrane region" description="Helical" evidence="21">
    <location>
        <begin position="207"/>
        <end position="231"/>
    </location>
</feature>
<evidence type="ECO:0000256" key="19">
    <source>
        <dbReference type="ARBA" id="ARBA00080709"/>
    </source>
</evidence>
<dbReference type="GO" id="GO:0022904">
    <property type="term" value="P:respiratory electron transport chain"/>
    <property type="evidence" value="ECO:0007669"/>
    <property type="project" value="InterPro"/>
</dbReference>
<evidence type="ECO:0000313" key="24">
    <source>
        <dbReference type="Proteomes" id="UP000030145"/>
    </source>
</evidence>
<evidence type="ECO:0000256" key="13">
    <source>
        <dbReference type="ARBA" id="ARBA00022989"/>
    </source>
</evidence>
<keyword evidence="6" id="KW-1003">Cell membrane</keyword>
<evidence type="ECO:0000256" key="2">
    <source>
        <dbReference type="ARBA" id="ARBA00004651"/>
    </source>
</evidence>
<keyword evidence="24" id="KW-1185">Reference proteome</keyword>
<evidence type="ECO:0000256" key="11">
    <source>
        <dbReference type="ARBA" id="ARBA00022967"/>
    </source>
</evidence>
<evidence type="ECO:0000259" key="22">
    <source>
        <dbReference type="PROSITE" id="PS51002"/>
    </source>
</evidence>
<dbReference type="AlphaFoldDB" id="A0A0A2DQR0"/>
<evidence type="ECO:0000256" key="7">
    <source>
        <dbReference type="ARBA" id="ARBA00022617"/>
    </source>
</evidence>
<protein>
    <recommendedName>
        <fullName evidence="4">Cytochrome bc1 complex cytochrome b subunit</fullName>
        <ecNumber evidence="3">7.1.1.8</ecNumber>
    </recommendedName>
    <alternativeName>
        <fullName evidence="17">Cytochrome bc1 reductase complex subunit QcrB</fullName>
    </alternativeName>
    <alternativeName>
        <fullName evidence="19">Menaquinol--cytochrome c reductase cytochrome b subunit</fullName>
    </alternativeName>
</protein>
<dbReference type="PANTHER" id="PTHR19271:SF16">
    <property type="entry name" value="CYTOCHROME B"/>
    <property type="match status" value="1"/>
</dbReference>
<evidence type="ECO:0000256" key="14">
    <source>
        <dbReference type="ARBA" id="ARBA00023004"/>
    </source>
</evidence>
<feature type="transmembrane region" description="Helical" evidence="21">
    <location>
        <begin position="45"/>
        <end position="64"/>
    </location>
</feature>
<evidence type="ECO:0000256" key="9">
    <source>
        <dbReference type="ARBA" id="ARBA00022692"/>
    </source>
</evidence>
<evidence type="ECO:0000256" key="18">
    <source>
        <dbReference type="ARBA" id="ARBA00058047"/>
    </source>
</evidence>
<comment type="cofactor">
    <cofactor evidence="1">
        <name>heme</name>
        <dbReference type="ChEBI" id="CHEBI:30413"/>
    </cofactor>
</comment>
<keyword evidence="13 21" id="KW-1133">Transmembrane helix</keyword>
<evidence type="ECO:0000256" key="16">
    <source>
        <dbReference type="ARBA" id="ARBA00029351"/>
    </source>
</evidence>
<reference evidence="23 24" key="1">
    <citation type="submission" date="2014-10" db="EMBL/GenBank/DDBJ databases">
        <title>Whole Genome sequence of Corynebacterium auriscanis strain CIP 106629.</title>
        <authorList>
            <person name="Hassan S.S."/>
            <person name="Jamal S.B."/>
            <person name="Tiwari S."/>
            <person name="Oliveira L.D.C."/>
            <person name="Souza F."/>
            <person name="Mariano D.C."/>
            <person name="Almeida S."/>
            <person name="Dorella F."/>
            <person name="Pereira F."/>
            <person name="Carvalho A."/>
            <person name="Leal C.A."/>
            <person name="Soares S.D.C."/>
            <person name="Figueiredo H.C."/>
            <person name="Silva A."/>
            <person name="Azevedo V.A."/>
        </authorList>
    </citation>
    <scope>NUCLEOTIDE SEQUENCE [LARGE SCALE GENOMIC DNA]</scope>
    <source>
        <strain evidence="23 24">CIP 106629</strain>
    </source>
</reference>
<comment type="subcellular location">
    <subcellularLocation>
        <location evidence="2">Cell membrane</location>
        <topology evidence="2">Multi-pass membrane protein</topology>
    </subcellularLocation>
</comment>
<dbReference type="GO" id="GO:0005886">
    <property type="term" value="C:plasma membrane"/>
    <property type="evidence" value="ECO:0007669"/>
    <property type="project" value="UniProtKB-SubCell"/>
</dbReference>
<keyword evidence="9 21" id="KW-0812">Transmembrane</keyword>
<feature type="transmembrane region" description="Helical" evidence="21">
    <location>
        <begin position="173"/>
        <end position="195"/>
    </location>
</feature>
<evidence type="ECO:0000256" key="12">
    <source>
        <dbReference type="ARBA" id="ARBA00022982"/>
    </source>
</evidence>
<evidence type="ECO:0000313" key="23">
    <source>
        <dbReference type="EMBL" id="KGM19206.1"/>
    </source>
</evidence>
<evidence type="ECO:0000256" key="5">
    <source>
        <dbReference type="ARBA" id="ARBA00022448"/>
    </source>
</evidence>
<sequence>MSKTKTSRAGMAAKNIDERYHPAGMLRPQINKVFPTHWSFMLGEIALYAFVILILSGVYLTLFFDPSMSKVIYDGAYAPLNGVEMSAAYQTALNLSFEVRGGLFIRQVHHWAALLFAVAIMVHMFRIFFTGAFRKPREANWVIGCVLLLLSVAEGFMGYSLPDDLLSGVGLRIMSAIIVSLPIVGTWLHWIMFAGDFPGEIIIPRLYIAHVLIIPGILLALIAAHLALVWYQKHTQFPGPGRTENNVVGVRILPVFGLKAASFGIITAGVIAFMAGAFQINAIWNLGPYNPSQVSAGSQPDIYMLWTDGAARVMPAWELYLGNYTIPAVFWVALLLGILVALLFTYPWIEQKLTGDTAHHNLLQRPRDVPVRTGLGVMAIVFYVILTISGGNDLVAYHFDISLNAMTWLGRIGLVLAPPIAYFVTYRLCIALQRSDRDVLEHGIETGTIRQLPSGGFIEVHQPLGPVDEHGHPIPLEYQGAYVPHQMNELGAAGLPGRGSWFSPDSQDIADRAAEVEHRNHVEQKEMFERLQDANRRSIESDEH</sequence>
<dbReference type="PROSITE" id="PS51002">
    <property type="entry name" value="CYTB_NTER"/>
    <property type="match status" value="1"/>
</dbReference>
<evidence type="ECO:0000256" key="1">
    <source>
        <dbReference type="ARBA" id="ARBA00001971"/>
    </source>
</evidence>
<dbReference type="PANTHER" id="PTHR19271">
    <property type="entry name" value="CYTOCHROME B"/>
    <property type="match status" value="1"/>
</dbReference>
<evidence type="ECO:0000256" key="20">
    <source>
        <dbReference type="SAM" id="MobiDB-lite"/>
    </source>
</evidence>
<feature type="transmembrane region" description="Helical" evidence="21">
    <location>
        <begin position="252"/>
        <end position="278"/>
    </location>
</feature>
<dbReference type="Pfam" id="PF13631">
    <property type="entry name" value="Cytochrom_B_N_2"/>
    <property type="match status" value="1"/>
</dbReference>
<evidence type="ECO:0000256" key="6">
    <source>
        <dbReference type="ARBA" id="ARBA00022475"/>
    </source>
</evidence>
<feature type="domain" description="Cytochrome b/b6 N-terminal region profile" evidence="22">
    <location>
        <begin position="12"/>
        <end position="238"/>
    </location>
</feature>
<dbReference type="SUPFAM" id="SSF81342">
    <property type="entry name" value="Transmembrane di-heme cytochromes"/>
    <property type="match status" value="1"/>
</dbReference>
<dbReference type="Gene3D" id="1.20.810.10">
    <property type="entry name" value="Cytochrome Bc1 Complex, Chain C"/>
    <property type="match status" value="1"/>
</dbReference>
<feature type="transmembrane region" description="Helical" evidence="21">
    <location>
        <begin position="408"/>
        <end position="429"/>
    </location>
</feature>
<dbReference type="EMBL" id="JRVJ01000003">
    <property type="protein sequence ID" value="KGM19206.1"/>
    <property type="molecule type" value="Genomic_DNA"/>
</dbReference>
<dbReference type="Proteomes" id="UP000030145">
    <property type="component" value="Unassembled WGS sequence"/>
</dbReference>
<name>A0A0A2DQR0_9CORY</name>
<feature type="transmembrane region" description="Helical" evidence="21">
    <location>
        <begin position="328"/>
        <end position="349"/>
    </location>
</feature>
<dbReference type="RefSeq" id="WP_035113417.1">
    <property type="nucleotide sequence ID" value="NZ_CP047046.1"/>
</dbReference>